<dbReference type="EMBL" id="DUZY01000004">
    <property type="protein sequence ID" value="DAD34068.1"/>
    <property type="molecule type" value="Genomic_DNA"/>
</dbReference>
<comment type="caution">
    <text evidence="2">The sequence shown here is derived from an EMBL/GenBank/DDBJ whole genome shotgun (WGS) entry which is preliminary data.</text>
</comment>
<keyword evidence="1" id="KW-0472">Membrane</keyword>
<evidence type="ECO:0000256" key="1">
    <source>
        <dbReference type="SAM" id="Phobius"/>
    </source>
</evidence>
<gene>
    <name evidence="2" type="ORF">HUJ06_004708</name>
</gene>
<proteinExistence type="predicted"/>
<accession>A0A822YXU1</accession>
<feature type="transmembrane region" description="Helical" evidence="1">
    <location>
        <begin position="12"/>
        <end position="31"/>
    </location>
</feature>
<sequence length="52" mass="5977">MYLHIDKVLAKLVILACYSVSITRIFPLHFLQTVLSCQSGLYQYTSTKKLNN</sequence>
<organism evidence="2 3">
    <name type="scientific">Nelumbo nucifera</name>
    <name type="common">Sacred lotus</name>
    <dbReference type="NCBI Taxonomy" id="4432"/>
    <lineage>
        <taxon>Eukaryota</taxon>
        <taxon>Viridiplantae</taxon>
        <taxon>Streptophyta</taxon>
        <taxon>Embryophyta</taxon>
        <taxon>Tracheophyta</taxon>
        <taxon>Spermatophyta</taxon>
        <taxon>Magnoliopsida</taxon>
        <taxon>Proteales</taxon>
        <taxon>Nelumbonaceae</taxon>
        <taxon>Nelumbo</taxon>
    </lineage>
</organism>
<dbReference type="AlphaFoldDB" id="A0A822YXU1"/>
<evidence type="ECO:0000313" key="2">
    <source>
        <dbReference type="EMBL" id="DAD34068.1"/>
    </source>
</evidence>
<evidence type="ECO:0000313" key="3">
    <source>
        <dbReference type="Proteomes" id="UP000607653"/>
    </source>
</evidence>
<protein>
    <submittedName>
        <fullName evidence="2">Uncharacterized protein</fullName>
    </submittedName>
</protein>
<keyword evidence="3" id="KW-1185">Reference proteome</keyword>
<keyword evidence="1" id="KW-1133">Transmembrane helix</keyword>
<reference evidence="2 3" key="1">
    <citation type="journal article" date="2020" name="Mol. Biol. Evol.">
        <title>Distinct Expression and Methylation Patterns for Genes with Different Fates following a Single Whole-Genome Duplication in Flowering Plants.</title>
        <authorList>
            <person name="Shi T."/>
            <person name="Rahmani R.S."/>
            <person name="Gugger P.F."/>
            <person name="Wang M."/>
            <person name="Li H."/>
            <person name="Zhang Y."/>
            <person name="Li Z."/>
            <person name="Wang Q."/>
            <person name="Van de Peer Y."/>
            <person name="Marchal K."/>
            <person name="Chen J."/>
        </authorList>
    </citation>
    <scope>NUCLEOTIDE SEQUENCE [LARGE SCALE GENOMIC DNA]</scope>
    <source>
        <tissue evidence="2">Leaf</tissue>
    </source>
</reference>
<dbReference type="Proteomes" id="UP000607653">
    <property type="component" value="Unassembled WGS sequence"/>
</dbReference>
<name>A0A822YXU1_NELNU</name>
<keyword evidence="1" id="KW-0812">Transmembrane</keyword>